<accession>A0A183A4F9</accession>
<proteinExistence type="predicted"/>
<name>A0A183A4F9_9TREM</name>
<reference evidence="1" key="1">
    <citation type="submission" date="2016-06" db="UniProtKB">
        <authorList>
            <consortium name="WormBaseParasite"/>
        </authorList>
    </citation>
    <scope>IDENTIFICATION</scope>
</reference>
<sequence length="139" mass="14746">LAADAATTLSQLVSSANSHGPNISNISPSPSSPYCIVPPCAWPYTPNTAISSSDTLFGSDALQKSLSLHPNSLGVSVTDSSSLDEIWNRHWNCLSEPWLAAAQQSIATFSVNSKDTGSSPDKIRLVSYVHRVQFEIASA</sequence>
<evidence type="ECO:0000313" key="1">
    <source>
        <dbReference type="WBParaSite" id="ECPE_0000184401-mRNA-1"/>
    </source>
</evidence>
<protein>
    <submittedName>
        <fullName evidence="1">Pecanex-like protein</fullName>
    </submittedName>
</protein>
<organism evidence="1">
    <name type="scientific">Echinostoma caproni</name>
    <dbReference type="NCBI Taxonomy" id="27848"/>
    <lineage>
        <taxon>Eukaryota</taxon>
        <taxon>Metazoa</taxon>
        <taxon>Spiralia</taxon>
        <taxon>Lophotrochozoa</taxon>
        <taxon>Platyhelminthes</taxon>
        <taxon>Trematoda</taxon>
        <taxon>Digenea</taxon>
        <taxon>Plagiorchiida</taxon>
        <taxon>Echinostomata</taxon>
        <taxon>Echinostomatoidea</taxon>
        <taxon>Echinostomatidae</taxon>
        <taxon>Echinostoma</taxon>
    </lineage>
</organism>
<dbReference type="WBParaSite" id="ECPE_0000184401-mRNA-1">
    <property type="protein sequence ID" value="ECPE_0000184401-mRNA-1"/>
    <property type="gene ID" value="ECPE_0000184401"/>
</dbReference>
<dbReference type="AlphaFoldDB" id="A0A183A4F9"/>